<feature type="transmembrane region" description="Helical" evidence="7">
    <location>
        <begin position="271"/>
        <end position="295"/>
    </location>
</feature>
<feature type="transmembrane region" description="Helical" evidence="7">
    <location>
        <begin position="80"/>
        <end position="99"/>
    </location>
</feature>
<protein>
    <submittedName>
        <fullName evidence="9">Sugar ABC transporter permease</fullName>
    </submittedName>
</protein>
<dbReference type="InterPro" id="IPR035906">
    <property type="entry name" value="MetI-like_sf"/>
</dbReference>
<reference evidence="9 10" key="1">
    <citation type="submission" date="2018-12" db="EMBL/GenBank/DDBJ databases">
        <title>Bacillus ochoae sp. nov., Paenibacillus whitsoniae sp. nov., Paenibacillus spiritus sp. nov. Isolated from the Mars Exploration Rover during spacecraft assembly.</title>
        <authorList>
            <person name="Seuylemezian A."/>
            <person name="Vaishampayan P."/>
        </authorList>
    </citation>
    <scope>NUCLEOTIDE SEQUENCE [LARGE SCALE GENOMIC DNA]</scope>
    <source>
        <strain evidence="9 10">MER 54</strain>
    </source>
</reference>
<dbReference type="Gene3D" id="1.10.3720.10">
    <property type="entry name" value="MetI-like"/>
    <property type="match status" value="1"/>
</dbReference>
<dbReference type="GO" id="GO:0055085">
    <property type="term" value="P:transmembrane transport"/>
    <property type="evidence" value="ECO:0007669"/>
    <property type="project" value="InterPro"/>
</dbReference>
<dbReference type="GO" id="GO:0005886">
    <property type="term" value="C:plasma membrane"/>
    <property type="evidence" value="ECO:0007669"/>
    <property type="project" value="UniProtKB-SubCell"/>
</dbReference>
<dbReference type="OrthoDB" id="9788108at2"/>
<dbReference type="CDD" id="cd06261">
    <property type="entry name" value="TM_PBP2"/>
    <property type="match status" value="1"/>
</dbReference>
<dbReference type="Proteomes" id="UP000276128">
    <property type="component" value="Unassembled WGS sequence"/>
</dbReference>
<gene>
    <name evidence="9" type="ORF">EJQ19_24815</name>
</gene>
<evidence type="ECO:0000256" key="3">
    <source>
        <dbReference type="ARBA" id="ARBA00022475"/>
    </source>
</evidence>
<name>A0A430J7C3_9BACL</name>
<keyword evidence="2 7" id="KW-0813">Transport</keyword>
<dbReference type="PANTHER" id="PTHR30193">
    <property type="entry name" value="ABC TRANSPORTER PERMEASE PROTEIN"/>
    <property type="match status" value="1"/>
</dbReference>
<sequence>MASRKSSAVWRHNGTAYLFLLPWLIGLFGLTLGPMIGSLYLSLTKYNLLNTPKWIGVDNYTRIFTEDESFRHSMLTTFRYVLLAVPLRLVFALGVAIILNKGIKALGVYRTVYYLPSLLGGSVAIAIVWRKLFDGDGLFNLGLSLFGIKGPAWIANPDYILYAIVGLSVWQFGSAMVIFLAGLKQVPAELYEAAEVDGAGKVRSFFRITLPLLSPVIFFNLVMTIIGSFQVFTPGYVIGDGRGGPINSTLFYTLYLYLKGFSFFDMGYASALAWILLVIIAIFTAIVFVTSKYWVFYGDGKDEGR</sequence>
<dbReference type="RefSeq" id="WP_126143926.1">
    <property type="nucleotide sequence ID" value="NZ_RXHU01000082.1"/>
</dbReference>
<dbReference type="AlphaFoldDB" id="A0A430J7C3"/>
<comment type="subcellular location">
    <subcellularLocation>
        <location evidence="1 7">Cell membrane</location>
        <topology evidence="1 7">Multi-pass membrane protein</topology>
    </subcellularLocation>
</comment>
<keyword evidence="6 7" id="KW-0472">Membrane</keyword>
<evidence type="ECO:0000259" key="8">
    <source>
        <dbReference type="PROSITE" id="PS50928"/>
    </source>
</evidence>
<proteinExistence type="inferred from homology"/>
<keyword evidence="4 7" id="KW-0812">Transmembrane</keyword>
<comment type="similarity">
    <text evidence="7">Belongs to the binding-protein-dependent transport system permease family.</text>
</comment>
<keyword evidence="5 7" id="KW-1133">Transmembrane helix</keyword>
<dbReference type="EMBL" id="RXHU01000082">
    <property type="protein sequence ID" value="RTE05454.1"/>
    <property type="molecule type" value="Genomic_DNA"/>
</dbReference>
<feature type="transmembrane region" description="Helical" evidence="7">
    <location>
        <begin position="160"/>
        <end position="183"/>
    </location>
</feature>
<evidence type="ECO:0000256" key="5">
    <source>
        <dbReference type="ARBA" id="ARBA00022989"/>
    </source>
</evidence>
<dbReference type="Pfam" id="PF00528">
    <property type="entry name" value="BPD_transp_1"/>
    <property type="match status" value="1"/>
</dbReference>
<accession>A0A430J7C3</accession>
<dbReference type="PROSITE" id="PS50928">
    <property type="entry name" value="ABC_TM1"/>
    <property type="match status" value="1"/>
</dbReference>
<keyword evidence="3" id="KW-1003">Cell membrane</keyword>
<evidence type="ECO:0000256" key="7">
    <source>
        <dbReference type="RuleBase" id="RU363032"/>
    </source>
</evidence>
<dbReference type="InterPro" id="IPR000515">
    <property type="entry name" value="MetI-like"/>
</dbReference>
<evidence type="ECO:0000256" key="2">
    <source>
        <dbReference type="ARBA" id="ARBA00022448"/>
    </source>
</evidence>
<evidence type="ECO:0000313" key="9">
    <source>
        <dbReference type="EMBL" id="RTE05454.1"/>
    </source>
</evidence>
<dbReference type="SUPFAM" id="SSF161098">
    <property type="entry name" value="MetI-like"/>
    <property type="match status" value="1"/>
</dbReference>
<feature type="domain" description="ABC transmembrane type-1" evidence="8">
    <location>
        <begin position="74"/>
        <end position="287"/>
    </location>
</feature>
<feature type="transmembrane region" description="Helical" evidence="7">
    <location>
        <begin position="204"/>
        <end position="226"/>
    </location>
</feature>
<evidence type="ECO:0000256" key="6">
    <source>
        <dbReference type="ARBA" id="ARBA00023136"/>
    </source>
</evidence>
<evidence type="ECO:0000256" key="4">
    <source>
        <dbReference type="ARBA" id="ARBA00022692"/>
    </source>
</evidence>
<evidence type="ECO:0000256" key="1">
    <source>
        <dbReference type="ARBA" id="ARBA00004651"/>
    </source>
</evidence>
<dbReference type="PANTHER" id="PTHR30193:SF1">
    <property type="entry name" value="ABC TRANSPORTER PERMEASE PROTEIN YESP-RELATED"/>
    <property type="match status" value="1"/>
</dbReference>
<dbReference type="InterPro" id="IPR051393">
    <property type="entry name" value="ABC_transporter_permease"/>
</dbReference>
<feature type="transmembrane region" description="Helical" evidence="7">
    <location>
        <begin position="20"/>
        <end position="43"/>
    </location>
</feature>
<organism evidence="9 10">
    <name type="scientific">Paenibacillus whitsoniae</name>
    <dbReference type="NCBI Taxonomy" id="2496558"/>
    <lineage>
        <taxon>Bacteria</taxon>
        <taxon>Bacillati</taxon>
        <taxon>Bacillota</taxon>
        <taxon>Bacilli</taxon>
        <taxon>Bacillales</taxon>
        <taxon>Paenibacillaceae</taxon>
        <taxon>Paenibacillus</taxon>
    </lineage>
</organism>
<keyword evidence="10" id="KW-1185">Reference proteome</keyword>
<feature type="transmembrane region" description="Helical" evidence="7">
    <location>
        <begin position="111"/>
        <end position="130"/>
    </location>
</feature>
<evidence type="ECO:0000313" key="10">
    <source>
        <dbReference type="Proteomes" id="UP000276128"/>
    </source>
</evidence>
<comment type="caution">
    <text evidence="9">The sequence shown here is derived from an EMBL/GenBank/DDBJ whole genome shotgun (WGS) entry which is preliminary data.</text>
</comment>